<evidence type="ECO:0000256" key="6">
    <source>
        <dbReference type="PROSITE-ProRule" id="PRU00069"/>
    </source>
</evidence>
<dbReference type="PANTHER" id="PTHR10878:SF25">
    <property type="entry name" value="SEGMENT POLARITY PROTEIN DISHEVELLED"/>
    <property type="match status" value="1"/>
</dbReference>
<keyword evidence="5 6" id="KW-0879">Wnt signaling pathway</keyword>
<dbReference type="Pfam" id="PF00610">
    <property type="entry name" value="DEP"/>
    <property type="match status" value="1"/>
</dbReference>
<dbReference type="CDD" id="cd04438">
    <property type="entry name" value="DEP_dishevelled"/>
    <property type="match status" value="1"/>
</dbReference>
<organism evidence="11">
    <name type="scientific">Halocynthia roretzi</name>
    <name type="common">Sea squirt</name>
    <name type="synonym">Cynthia roretzi</name>
    <dbReference type="NCBI Taxonomy" id="7729"/>
    <lineage>
        <taxon>Eukaryota</taxon>
        <taxon>Metazoa</taxon>
        <taxon>Chordata</taxon>
        <taxon>Tunicata</taxon>
        <taxon>Ascidiacea</taxon>
        <taxon>Stolidobranchia</taxon>
        <taxon>Pyuridae</taxon>
        <taxon>Halocynthia</taxon>
    </lineage>
</organism>
<dbReference type="PROSITE" id="PS50106">
    <property type="entry name" value="PDZ"/>
    <property type="match status" value="1"/>
</dbReference>
<gene>
    <name evidence="11" type="primary">Dsh</name>
</gene>
<dbReference type="SUPFAM" id="SSF50156">
    <property type="entry name" value="PDZ domain-like"/>
    <property type="match status" value="1"/>
</dbReference>
<dbReference type="GO" id="GO:0005109">
    <property type="term" value="F:frizzled binding"/>
    <property type="evidence" value="ECO:0007669"/>
    <property type="project" value="TreeGrafter"/>
</dbReference>
<dbReference type="InterPro" id="IPR001158">
    <property type="entry name" value="DIX"/>
</dbReference>
<evidence type="ECO:0000256" key="2">
    <source>
        <dbReference type="ARBA" id="ARBA00008735"/>
    </source>
</evidence>
<evidence type="ECO:0000259" key="8">
    <source>
        <dbReference type="PROSITE" id="PS50106"/>
    </source>
</evidence>
<evidence type="ECO:0000313" key="11">
    <source>
        <dbReference type="EMBL" id="BAF62687.1"/>
    </source>
</evidence>
<dbReference type="FunFam" id="2.40.240.130:FF:000001">
    <property type="entry name" value="Segment polarity protein dishevelled homolog DVL-1"/>
    <property type="match status" value="1"/>
</dbReference>
<dbReference type="InterPro" id="IPR036034">
    <property type="entry name" value="PDZ_sf"/>
</dbReference>
<protein>
    <submittedName>
        <fullName evidence="11">Dishvelled</fullName>
    </submittedName>
</protein>
<dbReference type="InterPro" id="IPR036390">
    <property type="entry name" value="WH_DNA-bd_sf"/>
</dbReference>
<dbReference type="InterPro" id="IPR003351">
    <property type="entry name" value="Dishevelled_protein_dom"/>
</dbReference>
<dbReference type="InterPro" id="IPR001478">
    <property type="entry name" value="PDZ"/>
</dbReference>
<sequence>MAEETKIVYYIGDEKTPYLSKVNIPSGLITLGHFKAAINKPNYKYFFRSTDADFGVVKEEITDDGSKLPVSDNRIVAWLVAPDNDTASVCSGMVSGPQERMAGIGDSRPSSFHPNAAGSTDLETENESVISNHKPVTRPGMPRGHLIDNFGSQSTLTSTEWENSMIDSSDDSTRYSTFSESTIASRKERKQKRRKKRRPRPESDTTSTYSSSVTDSSMSLNILSVVLNMEKYNFLGISIVGQSNDKGDGGIYIGSIMKGGAVAADGNIEPGDMLLQVNDVNFENMSNDDAVHVLREIVHKPGPIKLTVAKCWDPNPNYFTIPKHEPVQPIDPAAWVTHTRAVTGDYLNVPSPAMSTNLTETSSDTMASSLPESERYLSVRSEMSCVVRQLQMTNSGLDIKTRMWLKITIPNAFIGSDLVDWLSQKVGGLQDRRDARNYASNLLKAGYIRHTVNKTKFSEQCYYIFGEYNGTPIHKDLGNLSLGDSNSEHGSDMLGPMPSSGSCPNVHAGHPYPTAYNNMPYNPYHPGQMMPDTVPKPPSIHNDYSMGSNLPPPPVYGAGIHSDIDSLSMRSGSVYSMSIGVPSMPYNNVGQNHLSGSESDRASSRHSGRSGNRRSSPLTRNGDLVGDRGSIPSQHTLESQVFNPVYHHGPLPVSQPVSQSMPLMHQQFIPHQIQNHPTFPQLSASQMQYPYSNTLPMGATNGMPLEPQAAPRSLSAVPPEMSGSRRSFQQAMGNPCEFFVDVM</sequence>
<dbReference type="InterPro" id="IPR036388">
    <property type="entry name" value="WH-like_DNA-bd_sf"/>
</dbReference>
<evidence type="ECO:0000256" key="1">
    <source>
        <dbReference type="ARBA" id="ARBA00004496"/>
    </source>
</evidence>
<dbReference type="SMART" id="SM00021">
    <property type="entry name" value="DAX"/>
    <property type="match status" value="1"/>
</dbReference>
<keyword evidence="3" id="KW-0217">Developmental protein</keyword>
<evidence type="ECO:0000256" key="4">
    <source>
        <dbReference type="ARBA" id="ARBA00022490"/>
    </source>
</evidence>
<dbReference type="FunFam" id="1.10.10.10:FF:000040">
    <property type="entry name" value="segment polarity protein dishevelled homolog DVL-3"/>
    <property type="match status" value="1"/>
</dbReference>
<name>A5HV11_HALRO</name>
<feature type="region of interest" description="Disordered" evidence="7">
    <location>
        <begin position="165"/>
        <end position="213"/>
    </location>
</feature>
<dbReference type="Gene3D" id="2.40.240.130">
    <property type="match status" value="1"/>
</dbReference>
<dbReference type="PRINTS" id="PR01760">
    <property type="entry name" value="DISHEVELLED"/>
</dbReference>
<feature type="region of interest" description="Disordered" evidence="7">
    <location>
        <begin position="104"/>
        <end position="151"/>
    </location>
</feature>
<proteinExistence type="evidence at transcript level"/>
<dbReference type="GO" id="GO:0035556">
    <property type="term" value="P:intracellular signal transduction"/>
    <property type="evidence" value="ECO:0007669"/>
    <property type="project" value="InterPro"/>
</dbReference>
<dbReference type="Pfam" id="PF00778">
    <property type="entry name" value="DIX"/>
    <property type="match status" value="1"/>
</dbReference>
<feature type="region of interest" description="Disordered" evidence="7">
    <location>
        <begin position="587"/>
        <end position="632"/>
    </location>
</feature>
<dbReference type="SUPFAM" id="SSF54236">
    <property type="entry name" value="Ubiquitin-like"/>
    <property type="match status" value="1"/>
</dbReference>
<dbReference type="SMART" id="SM00049">
    <property type="entry name" value="DEP"/>
    <property type="match status" value="1"/>
</dbReference>
<dbReference type="InterPro" id="IPR038207">
    <property type="entry name" value="DIX_dom_sf"/>
</dbReference>
<dbReference type="SUPFAM" id="SSF46785">
    <property type="entry name" value="Winged helix' DNA-binding domain"/>
    <property type="match status" value="1"/>
</dbReference>
<dbReference type="InterPro" id="IPR015506">
    <property type="entry name" value="Dsh/Dvl-rel"/>
</dbReference>
<feature type="domain" description="PDZ" evidence="8">
    <location>
        <begin position="224"/>
        <end position="296"/>
    </location>
</feature>
<dbReference type="PROSITE" id="PS50841">
    <property type="entry name" value="DIX"/>
    <property type="match status" value="1"/>
</dbReference>
<accession>A5HV11</accession>
<evidence type="ECO:0000256" key="5">
    <source>
        <dbReference type="ARBA" id="ARBA00022687"/>
    </source>
</evidence>
<feature type="compositionally biased region" description="Basic residues" evidence="7">
    <location>
        <begin position="187"/>
        <end position="199"/>
    </location>
</feature>
<dbReference type="EMBL" id="AB290435">
    <property type="protein sequence ID" value="BAF62687.1"/>
    <property type="molecule type" value="mRNA"/>
</dbReference>
<dbReference type="GO" id="GO:0060070">
    <property type="term" value="P:canonical Wnt signaling pathway"/>
    <property type="evidence" value="ECO:0007669"/>
    <property type="project" value="TreeGrafter"/>
</dbReference>
<dbReference type="InterPro" id="IPR000591">
    <property type="entry name" value="DEP_dom"/>
</dbReference>
<feature type="domain" description="DEP" evidence="9">
    <location>
        <begin position="393"/>
        <end position="467"/>
    </location>
</feature>
<dbReference type="PANTHER" id="PTHR10878">
    <property type="entry name" value="SEGMENT POLARITY PROTEIN DISHEVELLED"/>
    <property type="match status" value="1"/>
</dbReference>
<keyword evidence="4" id="KW-0963">Cytoplasm</keyword>
<dbReference type="Gene3D" id="2.30.42.10">
    <property type="match status" value="1"/>
</dbReference>
<feature type="compositionally biased region" description="Low complexity" evidence="7">
    <location>
        <begin position="204"/>
        <end position="213"/>
    </location>
</feature>
<feature type="compositionally biased region" description="Polar residues" evidence="7">
    <location>
        <begin position="174"/>
        <end position="184"/>
    </location>
</feature>
<dbReference type="PROSITE" id="PS50186">
    <property type="entry name" value="DEP"/>
    <property type="match status" value="1"/>
</dbReference>
<dbReference type="FunFam" id="2.30.42.10:FF:000014">
    <property type="entry name" value="Segment polarity protein dishevelled homolog DVL-3"/>
    <property type="match status" value="1"/>
</dbReference>
<evidence type="ECO:0000259" key="9">
    <source>
        <dbReference type="PROSITE" id="PS50186"/>
    </source>
</evidence>
<evidence type="ECO:0000259" key="10">
    <source>
        <dbReference type="PROSITE" id="PS50841"/>
    </source>
</evidence>
<comment type="subcellular location">
    <subcellularLocation>
        <location evidence="1">Cytoplasm</location>
    </subcellularLocation>
</comment>
<comment type="similarity">
    <text evidence="2">Belongs to the DSH family.</text>
</comment>
<feature type="domain" description="DIX" evidence="10">
    <location>
        <begin position="2"/>
        <end position="83"/>
    </location>
</feature>
<dbReference type="Pfam" id="PF00595">
    <property type="entry name" value="PDZ"/>
    <property type="match status" value="1"/>
</dbReference>
<dbReference type="Pfam" id="PF02377">
    <property type="entry name" value="Dishevelled"/>
    <property type="match status" value="1"/>
</dbReference>
<dbReference type="SMART" id="SM00228">
    <property type="entry name" value="PDZ"/>
    <property type="match status" value="1"/>
</dbReference>
<evidence type="ECO:0000256" key="7">
    <source>
        <dbReference type="SAM" id="MobiDB-lite"/>
    </source>
</evidence>
<evidence type="ECO:0000256" key="3">
    <source>
        <dbReference type="ARBA" id="ARBA00022473"/>
    </source>
</evidence>
<dbReference type="InterPro" id="IPR008339">
    <property type="entry name" value="Dishevelled_fam"/>
</dbReference>
<dbReference type="Gene3D" id="1.10.10.10">
    <property type="entry name" value="Winged helix-like DNA-binding domain superfamily/Winged helix DNA-binding domain"/>
    <property type="match status" value="1"/>
</dbReference>
<dbReference type="InterPro" id="IPR029071">
    <property type="entry name" value="Ubiquitin-like_domsf"/>
</dbReference>
<dbReference type="GO" id="GO:0005829">
    <property type="term" value="C:cytosol"/>
    <property type="evidence" value="ECO:0007669"/>
    <property type="project" value="TreeGrafter"/>
</dbReference>
<reference evidence="11" key="1">
    <citation type="journal article" date="2007" name="Dev. Dyn.">
        <title>Nuclear accumulation of beta-catenin and transcription of downstream genes are regulated by zygotic Wnt5alpha and maternal Dsh in ascidian embryos.</title>
        <authorList>
            <person name="Kawai N."/>
            <person name="Iida Y."/>
            <person name="Kumano G."/>
            <person name="Nishida H."/>
        </authorList>
    </citation>
    <scope>NUCLEOTIDE SEQUENCE</scope>
</reference>
<feature type="compositionally biased region" description="Polar residues" evidence="7">
    <location>
        <begin position="587"/>
        <end position="597"/>
    </location>
</feature>
<dbReference type="AlphaFoldDB" id="A5HV11"/>
<feature type="region of interest" description="Disordered" evidence="7">
    <location>
        <begin position="709"/>
        <end position="728"/>
    </location>
</feature>
<dbReference type="CDD" id="cd06717">
    <property type="entry name" value="PDZ_Dishevelled-like"/>
    <property type="match status" value="1"/>
</dbReference>